<dbReference type="Proteomes" id="UP000319213">
    <property type="component" value="Unassembled WGS sequence"/>
</dbReference>
<dbReference type="EMBL" id="VFPQ01000001">
    <property type="protein sequence ID" value="TQM73641.1"/>
    <property type="molecule type" value="Genomic_DNA"/>
</dbReference>
<sequence length="300" mass="33142">MFVRSVPKAALAVLSLALLTACGDDTSAALPAPSSPAPQEQSAQYRVESAIADCMKQQGFRYVPYLPEEKTEEEIKLAAGDYAAMRRYREKYGFGVWSRIVYPKEFGTEALVNPDDEEALDPNVKIQESLSGAQRGAYEKARDECLSRAVKEVTGKEVSSFFDRLDKVRKRWAELKARELDGDARLVRLAGQMADCLKGKGYAVESDTPVALAERGLKKYNAEMNRVSSGLHTPPPGVKEDPPGIVTIPSITADEARPYLTREIKEALDDLECGREFYAAYAPKEADIGRRVSDEYGFGE</sequence>
<dbReference type="PROSITE" id="PS51257">
    <property type="entry name" value="PROKAR_LIPOPROTEIN"/>
    <property type="match status" value="1"/>
</dbReference>
<reference evidence="2 3" key="1">
    <citation type="submission" date="2019-06" db="EMBL/GenBank/DDBJ databases">
        <title>Sequencing the genomes of 1000 actinobacteria strains.</title>
        <authorList>
            <person name="Klenk H.-P."/>
        </authorList>
    </citation>
    <scope>NUCLEOTIDE SEQUENCE [LARGE SCALE GENOMIC DNA]</scope>
    <source>
        <strain evidence="2 3">DSM 43186</strain>
    </source>
</reference>
<organism evidence="2 3">
    <name type="scientific">Thermopolyspora flexuosa</name>
    <dbReference type="NCBI Taxonomy" id="103836"/>
    <lineage>
        <taxon>Bacteria</taxon>
        <taxon>Bacillati</taxon>
        <taxon>Actinomycetota</taxon>
        <taxon>Actinomycetes</taxon>
        <taxon>Streptosporangiales</taxon>
        <taxon>Streptosporangiaceae</taxon>
        <taxon>Thermopolyspora</taxon>
    </lineage>
</organism>
<protein>
    <submittedName>
        <fullName evidence="2">Uncharacterized protein</fullName>
    </submittedName>
</protein>
<proteinExistence type="predicted"/>
<comment type="caution">
    <text evidence="2">The sequence shown here is derived from an EMBL/GenBank/DDBJ whole genome shotgun (WGS) entry which is preliminary data.</text>
</comment>
<dbReference type="OrthoDB" id="3403621at2"/>
<dbReference type="AlphaFoldDB" id="A0A543IST4"/>
<evidence type="ECO:0000313" key="2">
    <source>
        <dbReference type="EMBL" id="TQM73641.1"/>
    </source>
</evidence>
<evidence type="ECO:0000313" key="3">
    <source>
        <dbReference type="Proteomes" id="UP000319213"/>
    </source>
</evidence>
<feature type="signal peptide" evidence="1">
    <location>
        <begin position="1"/>
        <end position="23"/>
    </location>
</feature>
<dbReference type="RefSeq" id="WP_142257927.1">
    <property type="nucleotide sequence ID" value="NZ_BMPV01000004.1"/>
</dbReference>
<name>A0A543IST4_9ACTN</name>
<gene>
    <name evidence="2" type="ORF">FHX40_0293</name>
</gene>
<keyword evidence="3" id="KW-1185">Reference proteome</keyword>
<keyword evidence="1" id="KW-0732">Signal</keyword>
<evidence type="ECO:0000256" key="1">
    <source>
        <dbReference type="SAM" id="SignalP"/>
    </source>
</evidence>
<accession>A0A543IST4</accession>
<feature type="chain" id="PRO_5039400859" evidence="1">
    <location>
        <begin position="24"/>
        <end position="300"/>
    </location>
</feature>